<comment type="caution">
    <text evidence="1">The sequence shown here is derived from an EMBL/GenBank/DDBJ whole genome shotgun (WGS) entry which is preliminary data.</text>
</comment>
<sequence length="117" mass="13805">MSEYQPPKRKADLRRDLINYRNMLLHASDRADKWAKRYDAEHQRIVDLALEHSPKLDADNEDHLPGFGKTISLFDDKQPEFTCNGKHCHYFWPCPTYLWATGSEPFDLVIERKEVQS</sequence>
<organism evidence="1 2">
    <name type="scientific">Mycolicibacterium fortuitum</name>
    <name type="common">Mycobacterium fortuitum</name>
    <dbReference type="NCBI Taxonomy" id="1766"/>
    <lineage>
        <taxon>Bacteria</taxon>
        <taxon>Bacillati</taxon>
        <taxon>Actinomycetota</taxon>
        <taxon>Actinomycetes</taxon>
        <taxon>Mycobacteriales</taxon>
        <taxon>Mycobacteriaceae</taxon>
        <taxon>Mycolicibacterium</taxon>
    </lineage>
</organism>
<evidence type="ECO:0000313" key="2">
    <source>
        <dbReference type="Proteomes" id="UP000187001"/>
    </source>
</evidence>
<proteinExistence type="predicted"/>
<evidence type="ECO:0000313" key="1">
    <source>
        <dbReference type="EMBL" id="OMC46166.1"/>
    </source>
</evidence>
<reference evidence="1 2" key="1">
    <citation type="submission" date="2016-07" db="EMBL/GenBank/DDBJ databases">
        <authorList>
            <person name="Sutton G."/>
            <person name="Brinkac L."/>
            <person name="Sanka R."/>
            <person name="Adams M."/>
            <person name="Lau E."/>
            <person name="Kumar A."/>
            <person name="Macaden R."/>
        </authorList>
    </citation>
    <scope>NUCLEOTIDE SEQUENCE [LARGE SCALE GENOMIC DNA]</scope>
    <source>
        <strain evidence="1 2">GA-0871</strain>
    </source>
</reference>
<name>A0ABD6QPC8_MYCFO</name>
<dbReference type="EMBL" id="MBER01000058">
    <property type="protein sequence ID" value="OMC46166.1"/>
    <property type="molecule type" value="Genomic_DNA"/>
</dbReference>
<dbReference type="AlphaFoldDB" id="A0ABD6QPC8"/>
<accession>A0ABD6QPC8</accession>
<protein>
    <submittedName>
        <fullName evidence="1">Uncharacterized protein</fullName>
    </submittedName>
</protein>
<dbReference type="RefSeq" id="WP_076204995.1">
    <property type="nucleotide sequence ID" value="NZ_MBER01000058.1"/>
</dbReference>
<gene>
    <name evidence="1" type="ORF">A5742_25660</name>
</gene>
<dbReference type="Proteomes" id="UP000187001">
    <property type="component" value="Unassembled WGS sequence"/>
</dbReference>